<protein>
    <submittedName>
        <fullName evidence="1">Uncharacterized protein</fullName>
    </submittedName>
</protein>
<dbReference type="SUPFAM" id="SSF56672">
    <property type="entry name" value="DNA/RNA polymerases"/>
    <property type="match status" value="1"/>
</dbReference>
<dbReference type="OrthoDB" id="6437143at2759"/>
<sequence>MIDGLSGAKYFLHFGFNIRLSPDGNASDHTKYTAIATEFGLYEYKRLPFGLKKYKCKFSRLMNLGLAGLNEFQISCYIGSLVIPPRILLHIKRLQMVLIGSSGQFKELNPQNVPFTGNERISYLGHTLSKEGQNFS</sequence>
<gene>
    <name evidence="1" type="ORF">AVEN_101497_1</name>
</gene>
<dbReference type="InterPro" id="IPR043128">
    <property type="entry name" value="Rev_trsase/Diguanyl_cyclase"/>
</dbReference>
<evidence type="ECO:0000313" key="1">
    <source>
        <dbReference type="EMBL" id="GBM38183.1"/>
    </source>
</evidence>
<dbReference type="Gene3D" id="3.10.10.10">
    <property type="entry name" value="HIV Type 1 Reverse Transcriptase, subunit A, domain 1"/>
    <property type="match status" value="1"/>
</dbReference>
<name>A0A4Y2F9L1_ARAVE</name>
<proteinExistence type="predicted"/>
<dbReference type="InterPro" id="IPR043502">
    <property type="entry name" value="DNA/RNA_pol_sf"/>
</dbReference>
<dbReference type="GO" id="GO:0071897">
    <property type="term" value="P:DNA biosynthetic process"/>
    <property type="evidence" value="ECO:0007669"/>
    <property type="project" value="UniProtKB-ARBA"/>
</dbReference>
<evidence type="ECO:0000313" key="2">
    <source>
        <dbReference type="Proteomes" id="UP000499080"/>
    </source>
</evidence>
<dbReference type="AlphaFoldDB" id="A0A4Y2F9L1"/>
<dbReference type="Gene3D" id="3.30.70.270">
    <property type="match status" value="1"/>
</dbReference>
<dbReference type="Proteomes" id="UP000499080">
    <property type="component" value="Unassembled WGS sequence"/>
</dbReference>
<comment type="caution">
    <text evidence="1">The sequence shown here is derived from an EMBL/GenBank/DDBJ whole genome shotgun (WGS) entry which is preliminary data.</text>
</comment>
<dbReference type="EMBL" id="BGPR01000861">
    <property type="protein sequence ID" value="GBM38183.1"/>
    <property type="molecule type" value="Genomic_DNA"/>
</dbReference>
<keyword evidence="2" id="KW-1185">Reference proteome</keyword>
<organism evidence="1 2">
    <name type="scientific">Araneus ventricosus</name>
    <name type="common">Orbweaver spider</name>
    <name type="synonym">Epeira ventricosa</name>
    <dbReference type="NCBI Taxonomy" id="182803"/>
    <lineage>
        <taxon>Eukaryota</taxon>
        <taxon>Metazoa</taxon>
        <taxon>Ecdysozoa</taxon>
        <taxon>Arthropoda</taxon>
        <taxon>Chelicerata</taxon>
        <taxon>Arachnida</taxon>
        <taxon>Araneae</taxon>
        <taxon>Araneomorphae</taxon>
        <taxon>Entelegynae</taxon>
        <taxon>Araneoidea</taxon>
        <taxon>Araneidae</taxon>
        <taxon>Araneus</taxon>
    </lineage>
</organism>
<accession>A0A4Y2F9L1</accession>
<reference evidence="1 2" key="1">
    <citation type="journal article" date="2019" name="Sci. Rep.">
        <title>Orb-weaving spider Araneus ventricosus genome elucidates the spidroin gene catalogue.</title>
        <authorList>
            <person name="Kono N."/>
            <person name="Nakamura H."/>
            <person name="Ohtoshi R."/>
            <person name="Moran D.A.P."/>
            <person name="Shinohara A."/>
            <person name="Yoshida Y."/>
            <person name="Fujiwara M."/>
            <person name="Mori M."/>
            <person name="Tomita M."/>
            <person name="Arakawa K."/>
        </authorList>
    </citation>
    <scope>NUCLEOTIDE SEQUENCE [LARGE SCALE GENOMIC DNA]</scope>
</reference>